<sequence length="295" mass="32727">MAANALDCIMLLGDSLTQGGWEPGGFAQRLSYVYARKLDVINRGLSGYNTEWAIPVFEECFAKSEVQSLLPKVKLLVIWFGANDACLEQSPQHVPLPKFIENINKLVDIPTSPSSPRYSPTTRVVLVTAPPINATQRGKELGSRNPPIAPDRTHETTKAYAEAVVDIGPINATQRGKELGSRNPPIAPDRTHETTKAYAEAVVDIGNKRNVPVVDLWAALWKEAGEAEKGLEALLPDGLHCNERSYAVLYDLLLETISRHYPELHFDKLPKVYPAWDEIDWKNPGPSLKSRRIDV</sequence>
<dbReference type="InterPro" id="IPR008265">
    <property type="entry name" value="Lipase_GDSL_AS"/>
</dbReference>
<dbReference type="Gene3D" id="3.40.50.1110">
    <property type="entry name" value="SGNH hydrolase"/>
    <property type="match status" value="2"/>
</dbReference>
<evidence type="ECO:0000313" key="3">
    <source>
        <dbReference type="Proteomes" id="UP000663861"/>
    </source>
</evidence>
<feature type="domain" description="SGNH hydrolase-type esterase" evidence="1">
    <location>
        <begin position="11"/>
        <end position="247"/>
    </location>
</feature>
<organism evidence="2 3">
    <name type="scientific">Rhizoctonia solani</name>
    <dbReference type="NCBI Taxonomy" id="456999"/>
    <lineage>
        <taxon>Eukaryota</taxon>
        <taxon>Fungi</taxon>
        <taxon>Dikarya</taxon>
        <taxon>Basidiomycota</taxon>
        <taxon>Agaricomycotina</taxon>
        <taxon>Agaricomycetes</taxon>
        <taxon>Cantharellales</taxon>
        <taxon>Ceratobasidiaceae</taxon>
        <taxon>Rhizoctonia</taxon>
    </lineage>
</organism>
<accession>A0A8H3CDY0</accession>
<dbReference type="GO" id="GO:0016298">
    <property type="term" value="F:lipase activity"/>
    <property type="evidence" value="ECO:0007669"/>
    <property type="project" value="InterPro"/>
</dbReference>
<dbReference type="CDD" id="cd01838">
    <property type="entry name" value="Isoamyl_acetate_hydrolase_like"/>
    <property type="match status" value="1"/>
</dbReference>
<protein>
    <recommendedName>
        <fullName evidence="1">SGNH hydrolase-type esterase domain-containing protein</fullName>
    </recommendedName>
</protein>
<dbReference type="Proteomes" id="UP000663861">
    <property type="component" value="Unassembled WGS sequence"/>
</dbReference>
<dbReference type="InterPro" id="IPR045136">
    <property type="entry name" value="Iah1-like"/>
</dbReference>
<dbReference type="InterPro" id="IPR013830">
    <property type="entry name" value="SGNH_hydro"/>
</dbReference>
<name>A0A8H3CDY0_9AGAM</name>
<dbReference type="GO" id="GO:0006629">
    <property type="term" value="P:lipid metabolic process"/>
    <property type="evidence" value="ECO:0007669"/>
    <property type="project" value="InterPro"/>
</dbReference>
<evidence type="ECO:0000259" key="1">
    <source>
        <dbReference type="Pfam" id="PF13472"/>
    </source>
</evidence>
<dbReference type="Pfam" id="PF13472">
    <property type="entry name" value="Lipase_GDSL_2"/>
    <property type="match status" value="1"/>
</dbReference>
<reference evidence="2" key="1">
    <citation type="submission" date="2021-01" db="EMBL/GenBank/DDBJ databases">
        <authorList>
            <person name="Kaushik A."/>
        </authorList>
    </citation>
    <scope>NUCLEOTIDE SEQUENCE</scope>
    <source>
        <strain evidence="2">AG4-RS23</strain>
    </source>
</reference>
<comment type="caution">
    <text evidence="2">The sequence shown here is derived from an EMBL/GenBank/DDBJ whole genome shotgun (WGS) entry which is preliminary data.</text>
</comment>
<proteinExistence type="predicted"/>
<dbReference type="PANTHER" id="PTHR14209">
    <property type="entry name" value="ISOAMYL ACETATE-HYDROLYZING ESTERASE 1"/>
    <property type="match status" value="1"/>
</dbReference>
<dbReference type="AlphaFoldDB" id="A0A8H3CDY0"/>
<gene>
    <name evidence="2" type="ORF">RDB_LOCUS99480</name>
</gene>
<evidence type="ECO:0000313" key="2">
    <source>
        <dbReference type="EMBL" id="CAE6482109.1"/>
    </source>
</evidence>
<dbReference type="PROSITE" id="PS01098">
    <property type="entry name" value="LIPASE_GDSL_SER"/>
    <property type="match status" value="1"/>
</dbReference>
<dbReference type="EMBL" id="CAJMWY010002104">
    <property type="protein sequence ID" value="CAE6482109.1"/>
    <property type="molecule type" value="Genomic_DNA"/>
</dbReference>
<dbReference type="InterPro" id="IPR036514">
    <property type="entry name" value="SGNH_hydro_sf"/>
</dbReference>
<dbReference type="PANTHER" id="PTHR14209:SF19">
    <property type="entry name" value="ISOAMYL ACETATE-HYDROLYZING ESTERASE 1 HOMOLOG"/>
    <property type="match status" value="1"/>
</dbReference>
<dbReference type="SUPFAM" id="SSF52266">
    <property type="entry name" value="SGNH hydrolase"/>
    <property type="match status" value="1"/>
</dbReference>